<proteinExistence type="predicted"/>
<evidence type="ECO:0000313" key="2">
    <source>
        <dbReference type="Proteomes" id="UP001251528"/>
    </source>
</evidence>
<keyword evidence="2" id="KW-1185">Reference proteome</keyword>
<gene>
    <name evidence="1" type="ORF">QQS21_007424</name>
</gene>
<organism evidence="1 2">
    <name type="scientific">Conoideocrella luteorostrata</name>
    <dbReference type="NCBI Taxonomy" id="1105319"/>
    <lineage>
        <taxon>Eukaryota</taxon>
        <taxon>Fungi</taxon>
        <taxon>Dikarya</taxon>
        <taxon>Ascomycota</taxon>
        <taxon>Pezizomycotina</taxon>
        <taxon>Sordariomycetes</taxon>
        <taxon>Hypocreomycetidae</taxon>
        <taxon>Hypocreales</taxon>
        <taxon>Clavicipitaceae</taxon>
        <taxon>Conoideocrella</taxon>
    </lineage>
</organism>
<sequence length="65" mass="7129">MGSEGELTRVQLPRIPDSSVDDVSTPLAVWRLASLCDELEGSQLAQREGNIAYVFDEQVGRRPLG</sequence>
<protein>
    <submittedName>
        <fullName evidence="1">Uncharacterized protein</fullName>
    </submittedName>
</protein>
<dbReference type="Proteomes" id="UP001251528">
    <property type="component" value="Unassembled WGS sequence"/>
</dbReference>
<dbReference type="AlphaFoldDB" id="A0AAJ0CLK6"/>
<comment type="caution">
    <text evidence="1">The sequence shown here is derived from an EMBL/GenBank/DDBJ whole genome shotgun (WGS) entry which is preliminary data.</text>
</comment>
<name>A0AAJ0CLK6_9HYPO</name>
<evidence type="ECO:0000313" key="1">
    <source>
        <dbReference type="EMBL" id="KAK2594872.1"/>
    </source>
</evidence>
<dbReference type="EMBL" id="JASWJB010000152">
    <property type="protein sequence ID" value="KAK2594872.1"/>
    <property type="molecule type" value="Genomic_DNA"/>
</dbReference>
<reference evidence="1" key="1">
    <citation type="submission" date="2023-06" db="EMBL/GenBank/DDBJ databases">
        <title>Conoideocrella luteorostrata (Hypocreales: Clavicipitaceae), a potential biocontrol fungus for elongate hemlock scale in United States Christmas tree production areas.</title>
        <authorList>
            <person name="Barrett H."/>
            <person name="Lovett B."/>
            <person name="Macias A.M."/>
            <person name="Stajich J.E."/>
            <person name="Kasson M.T."/>
        </authorList>
    </citation>
    <scope>NUCLEOTIDE SEQUENCE</scope>
    <source>
        <strain evidence="1">ARSEF 14590</strain>
    </source>
</reference>
<accession>A0AAJ0CLK6</accession>